<keyword evidence="9" id="KW-0411">Iron-sulfur</keyword>
<sequence>MVINQQVNKETTQIQKEEWNRVKDLFPFPEIKKDQLSFINRVLTTKNPLLVSATTGVGKTAALLVSLLAIKKPGEKVIIFVRTKAQINVFLKEFGLIYKKIIANWDKLKEHFNYNLPLVLTILGKNELCVKRNKKYPGEMYTHICSLTKCTLKQKTKLLTNTQIKKIAKGLFSVYPEMNSKEDLVSVYESTNYCPYYVNFILAQNADVVITSYPFLEDYFLFNYLFNRLKIDISKAIIAVDEAHNLFQVLNLEITKSILEKAVEENNHPFIQNLLEKITETQVFNYKLDDEELKNFEKEILKKLNIQYRKEEIKSINAYIAYHFIKESQGKRVISDTKRLSTINPLPSTILRKIVGAKKIVMMSGSFEPIHSFQRLFGLPKSEKLQLYSSNSKNSKYLILSNKDFNGKYQYRNEKYFLNIAKAIDRINKAIPGHVLVFCPSYKYLNELTKNYFLNVDIIETPKMDISTVQAILSNADEKKVVACVVGGKISEGIEFTKNGKSIIKGVIITTLPFPPPDPRNQILREELTKRYGKKFAIDFTIIIPTVQRMIQSFGRAIRNETDKAVHILLDPRGTRFNKEFRFERYKTIEQIQKAITKFLL</sequence>
<evidence type="ECO:0000256" key="1">
    <source>
        <dbReference type="ARBA" id="ARBA00022485"/>
    </source>
</evidence>
<keyword evidence="12" id="KW-0413">Isomerase</keyword>
<dbReference type="SMART" id="SM00487">
    <property type="entry name" value="DEXDc"/>
    <property type="match status" value="1"/>
</dbReference>
<dbReference type="InterPro" id="IPR014013">
    <property type="entry name" value="Helic_SF1/SF2_ATP-bd_DinG/Rad3"/>
</dbReference>
<organism evidence="14">
    <name type="scientific">Candidatus Heimdallarchaeum endolithica</name>
    <dbReference type="NCBI Taxonomy" id="2876572"/>
    <lineage>
        <taxon>Archaea</taxon>
        <taxon>Promethearchaeati</taxon>
        <taxon>Candidatus Heimdallarchaeota</taxon>
        <taxon>Candidatus Heimdallarchaeia (ex Rinke et al. 2021) (nom. nud.)</taxon>
        <taxon>Candidatus Heimdallarchaeales</taxon>
        <taxon>Candidatus Heimdallarchaeaceae</taxon>
        <taxon>Candidatus Heimdallarchaeum</taxon>
    </lineage>
</organism>
<keyword evidence="7" id="KW-0067">ATP-binding</keyword>
<dbReference type="InterPro" id="IPR006555">
    <property type="entry name" value="ATP-dep_Helicase_C"/>
</dbReference>
<evidence type="ECO:0000256" key="9">
    <source>
        <dbReference type="ARBA" id="ARBA00023014"/>
    </source>
</evidence>
<accession>A0A9Y1FNE8</accession>
<dbReference type="AlphaFoldDB" id="A0A9Y1FNE8"/>
<dbReference type="PANTHER" id="PTHR11472:SF34">
    <property type="entry name" value="REGULATOR OF TELOMERE ELONGATION HELICASE 1"/>
    <property type="match status" value="1"/>
</dbReference>
<dbReference type="InterPro" id="IPR045028">
    <property type="entry name" value="DinG/Rad3-like"/>
</dbReference>
<evidence type="ECO:0000256" key="6">
    <source>
        <dbReference type="ARBA" id="ARBA00022806"/>
    </source>
</evidence>
<keyword evidence="2" id="KW-0479">Metal-binding</keyword>
<dbReference type="GO" id="GO:0016818">
    <property type="term" value="F:hydrolase activity, acting on acid anhydrides, in phosphorus-containing anhydrides"/>
    <property type="evidence" value="ECO:0007669"/>
    <property type="project" value="InterPro"/>
</dbReference>
<dbReference type="InterPro" id="IPR006554">
    <property type="entry name" value="Helicase-like_DEXD_c2"/>
</dbReference>
<evidence type="ECO:0000256" key="5">
    <source>
        <dbReference type="ARBA" id="ARBA00022801"/>
    </source>
</evidence>
<dbReference type="SMART" id="SM00488">
    <property type="entry name" value="DEXDc2"/>
    <property type="match status" value="1"/>
</dbReference>
<gene>
    <name evidence="14" type="ORF">K9W46_00495</name>
</gene>
<reference evidence="14" key="1">
    <citation type="journal article" date="2022" name="Nat. Microbiol.">
        <title>Unique mobile elements and scalable gene flow at the prokaryote-eukaryote boundary revealed by circularized Asgard archaea genomes.</title>
        <authorList>
            <person name="Wu F."/>
            <person name="Speth D.R."/>
            <person name="Philosof A."/>
            <person name="Cremiere A."/>
            <person name="Narayanan A."/>
            <person name="Barco R.A."/>
            <person name="Connon S.A."/>
            <person name="Amend J.P."/>
            <person name="Antoshechkin I.A."/>
            <person name="Orphan V.J."/>
        </authorList>
    </citation>
    <scope>NUCLEOTIDE SEQUENCE</scope>
    <source>
        <strain evidence="14">PR6</strain>
    </source>
</reference>
<proteinExistence type="predicted"/>
<evidence type="ECO:0000259" key="13">
    <source>
        <dbReference type="PROSITE" id="PS51193"/>
    </source>
</evidence>
<dbReference type="GO" id="GO:0051539">
    <property type="term" value="F:4 iron, 4 sulfur cluster binding"/>
    <property type="evidence" value="ECO:0007669"/>
    <property type="project" value="UniProtKB-KW"/>
</dbReference>
<feature type="domain" description="Helicase ATP-binding" evidence="13">
    <location>
        <begin position="21"/>
        <end position="297"/>
    </location>
</feature>
<dbReference type="Gene3D" id="1.10.275.30">
    <property type="match status" value="1"/>
</dbReference>
<dbReference type="InterPro" id="IPR014001">
    <property type="entry name" value="Helicase_ATP-bd"/>
</dbReference>
<protein>
    <submittedName>
        <fullName evidence="14">ATP-dependent DNA helicase</fullName>
    </submittedName>
</protein>
<dbReference type="SUPFAM" id="SSF52540">
    <property type="entry name" value="P-loop containing nucleoside triphosphate hydrolases"/>
    <property type="match status" value="1"/>
</dbReference>
<dbReference type="GO" id="GO:0003677">
    <property type="term" value="F:DNA binding"/>
    <property type="evidence" value="ECO:0007669"/>
    <property type="project" value="UniProtKB-KW"/>
</dbReference>
<keyword evidence="4" id="KW-0227">DNA damage</keyword>
<keyword evidence="11" id="KW-0234">DNA repair</keyword>
<name>A0A9Y1FNE8_9ARCH</name>
<dbReference type="EMBL" id="CP084167">
    <property type="protein sequence ID" value="UJG43677.1"/>
    <property type="molecule type" value="Genomic_DNA"/>
</dbReference>
<evidence type="ECO:0000256" key="2">
    <source>
        <dbReference type="ARBA" id="ARBA00022723"/>
    </source>
</evidence>
<dbReference type="GO" id="GO:0005524">
    <property type="term" value="F:ATP binding"/>
    <property type="evidence" value="ECO:0007669"/>
    <property type="project" value="UniProtKB-KW"/>
</dbReference>
<evidence type="ECO:0000256" key="12">
    <source>
        <dbReference type="ARBA" id="ARBA00023235"/>
    </source>
</evidence>
<evidence type="ECO:0000256" key="11">
    <source>
        <dbReference type="ARBA" id="ARBA00023204"/>
    </source>
</evidence>
<keyword evidence="1" id="KW-0004">4Fe-4S</keyword>
<dbReference type="SMART" id="SM00491">
    <property type="entry name" value="HELICc2"/>
    <property type="match status" value="1"/>
</dbReference>
<dbReference type="InterPro" id="IPR027417">
    <property type="entry name" value="P-loop_NTPase"/>
</dbReference>
<dbReference type="GO" id="GO:0046872">
    <property type="term" value="F:metal ion binding"/>
    <property type="evidence" value="ECO:0007669"/>
    <property type="project" value="UniProtKB-KW"/>
</dbReference>
<evidence type="ECO:0000256" key="4">
    <source>
        <dbReference type="ARBA" id="ARBA00022763"/>
    </source>
</evidence>
<evidence type="ECO:0000256" key="10">
    <source>
        <dbReference type="ARBA" id="ARBA00023125"/>
    </source>
</evidence>
<evidence type="ECO:0000256" key="7">
    <source>
        <dbReference type="ARBA" id="ARBA00022840"/>
    </source>
</evidence>
<keyword evidence="8" id="KW-0408">Iron</keyword>
<dbReference type="Pfam" id="PF13307">
    <property type="entry name" value="Helicase_C_2"/>
    <property type="match status" value="1"/>
</dbReference>
<keyword evidence="6 14" id="KW-0347">Helicase</keyword>
<keyword evidence="3" id="KW-0547">Nucleotide-binding</keyword>
<evidence type="ECO:0000256" key="8">
    <source>
        <dbReference type="ARBA" id="ARBA00023004"/>
    </source>
</evidence>
<dbReference type="Gene3D" id="3.40.50.300">
    <property type="entry name" value="P-loop containing nucleotide triphosphate hydrolases"/>
    <property type="match status" value="2"/>
</dbReference>
<dbReference type="PANTHER" id="PTHR11472">
    <property type="entry name" value="DNA REPAIR DEAD HELICASE RAD3/XP-D SUBFAMILY MEMBER"/>
    <property type="match status" value="1"/>
</dbReference>
<dbReference type="Proteomes" id="UP001200513">
    <property type="component" value="Chromosome"/>
</dbReference>
<dbReference type="InterPro" id="IPR010614">
    <property type="entry name" value="RAD3-like_helicase_DEAD"/>
</dbReference>
<dbReference type="GO" id="GO:0003678">
    <property type="term" value="F:DNA helicase activity"/>
    <property type="evidence" value="ECO:0007669"/>
    <property type="project" value="InterPro"/>
</dbReference>
<dbReference type="Pfam" id="PF06733">
    <property type="entry name" value="DEAD_2"/>
    <property type="match status" value="1"/>
</dbReference>
<evidence type="ECO:0000256" key="3">
    <source>
        <dbReference type="ARBA" id="ARBA00022741"/>
    </source>
</evidence>
<evidence type="ECO:0000313" key="14">
    <source>
        <dbReference type="EMBL" id="UJG43677.1"/>
    </source>
</evidence>
<keyword evidence="5" id="KW-0378">Hydrolase</keyword>
<dbReference type="GO" id="GO:0006281">
    <property type="term" value="P:DNA repair"/>
    <property type="evidence" value="ECO:0007669"/>
    <property type="project" value="UniProtKB-KW"/>
</dbReference>
<keyword evidence="10" id="KW-0238">DNA-binding</keyword>
<dbReference type="PROSITE" id="PS51193">
    <property type="entry name" value="HELICASE_ATP_BIND_2"/>
    <property type="match status" value="1"/>
</dbReference>